<dbReference type="InterPro" id="IPR056924">
    <property type="entry name" value="SH3_Tf2-1"/>
</dbReference>
<dbReference type="AlphaFoldDB" id="A0AAF0TRC0"/>
<feature type="region of interest" description="Disordered" evidence="12">
    <location>
        <begin position="537"/>
        <end position="572"/>
    </location>
</feature>
<reference evidence="14" key="1">
    <citation type="submission" date="2023-08" db="EMBL/GenBank/DDBJ databases">
        <title>A de novo genome assembly of Solanum verrucosum Schlechtendal, a Mexican diploid species geographically isolated from the other diploid A-genome species in potato relatives.</title>
        <authorList>
            <person name="Hosaka K."/>
        </authorList>
    </citation>
    <scope>NUCLEOTIDE SEQUENCE</scope>
    <source>
        <tissue evidence="14">Young leaves</tissue>
    </source>
</reference>
<keyword evidence="9" id="KW-0238">DNA-binding</keyword>
<dbReference type="PANTHER" id="PTHR37984">
    <property type="entry name" value="PROTEIN CBG26694"/>
    <property type="match status" value="1"/>
</dbReference>
<keyword evidence="2" id="KW-0479">Metal-binding</keyword>
<keyword evidence="10" id="KW-0233">DNA recombination</keyword>
<evidence type="ECO:0000256" key="5">
    <source>
        <dbReference type="ARBA" id="ARBA00022842"/>
    </source>
</evidence>
<keyword evidence="8" id="KW-0239">DNA-directed DNA polymerase</keyword>
<keyword evidence="11" id="KW-0511">Multifunctional enzyme</keyword>
<organism evidence="14 15">
    <name type="scientific">Solanum verrucosum</name>
    <dbReference type="NCBI Taxonomy" id="315347"/>
    <lineage>
        <taxon>Eukaryota</taxon>
        <taxon>Viridiplantae</taxon>
        <taxon>Streptophyta</taxon>
        <taxon>Embryophyta</taxon>
        <taxon>Tracheophyta</taxon>
        <taxon>Spermatophyta</taxon>
        <taxon>Magnoliopsida</taxon>
        <taxon>eudicotyledons</taxon>
        <taxon>Gunneridae</taxon>
        <taxon>Pentapetalae</taxon>
        <taxon>asterids</taxon>
        <taxon>lamiids</taxon>
        <taxon>Solanales</taxon>
        <taxon>Solanaceae</taxon>
        <taxon>Solanoideae</taxon>
        <taxon>Solaneae</taxon>
        <taxon>Solanum</taxon>
    </lineage>
</organism>
<dbReference type="InterPro" id="IPR050951">
    <property type="entry name" value="Retrovirus_Pol_polyprotein"/>
</dbReference>
<evidence type="ECO:0000256" key="2">
    <source>
        <dbReference type="ARBA" id="ARBA00022723"/>
    </source>
</evidence>
<evidence type="ECO:0000313" key="15">
    <source>
        <dbReference type="Proteomes" id="UP001234989"/>
    </source>
</evidence>
<dbReference type="InterPro" id="IPR012337">
    <property type="entry name" value="RNaseH-like_sf"/>
</dbReference>
<dbReference type="InterPro" id="IPR041588">
    <property type="entry name" value="Integrase_H2C2"/>
</dbReference>
<dbReference type="GO" id="GO:0015074">
    <property type="term" value="P:DNA integration"/>
    <property type="evidence" value="ECO:0007669"/>
    <property type="project" value="UniProtKB-KW"/>
</dbReference>
<feature type="domain" description="Integrase catalytic" evidence="13">
    <location>
        <begin position="757"/>
        <end position="873"/>
    </location>
</feature>
<dbReference type="SUPFAM" id="SSF56672">
    <property type="entry name" value="DNA/RNA polymerases"/>
    <property type="match status" value="1"/>
</dbReference>
<evidence type="ECO:0000256" key="1">
    <source>
        <dbReference type="ARBA" id="ARBA00022670"/>
    </source>
</evidence>
<keyword evidence="8" id="KW-0548">Nucleotidyltransferase</keyword>
<evidence type="ECO:0000259" key="13">
    <source>
        <dbReference type="PROSITE" id="PS50994"/>
    </source>
</evidence>
<dbReference type="GO" id="GO:0004190">
    <property type="term" value="F:aspartic-type endopeptidase activity"/>
    <property type="evidence" value="ECO:0007669"/>
    <property type="project" value="UniProtKB-KW"/>
</dbReference>
<dbReference type="SUPFAM" id="SSF53098">
    <property type="entry name" value="Ribonuclease H-like"/>
    <property type="match status" value="2"/>
</dbReference>
<dbReference type="Pfam" id="PF17921">
    <property type="entry name" value="Integrase_H2C2"/>
    <property type="match status" value="1"/>
</dbReference>
<dbReference type="Gene3D" id="3.30.420.10">
    <property type="entry name" value="Ribonuclease H-like superfamily/Ribonuclease H"/>
    <property type="match status" value="2"/>
</dbReference>
<keyword evidence="3" id="KW-0064">Aspartyl protease</keyword>
<keyword evidence="4" id="KW-0378">Hydrolase</keyword>
<dbReference type="EMBL" id="CP133616">
    <property type="protein sequence ID" value="WMV29094.1"/>
    <property type="molecule type" value="Genomic_DNA"/>
</dbReference>
<evidence type="ECO:0000256" key="10">
    <source>
        <dbReference type="ARBA" id="ARBA00023172"/>
    </source>
</evidence>
<sequence length="936" mass="105567">MLTTTPILTIPDGSDSYVIYCDASRVGLCCVLMQRGKVIAYASRQLKYGVHVDVFTNHKSLHYVFTHKEFNLRQRRWIEFLKDYDMNVLYHPGKANIVVDALSRLSMGSVALVEGRLCVPNIGELTQRILIEAHNSRYSINPGAIKMYSDLYEVFWWNDIKRDIADFVAKCPNCQQVKVEHQKPRDKVTKSAHFLAVKTTISAEDYAKLYINEIVLFHGVPLSIIINRGHQFTSHFWKSFQKGLGTQVNLSTSFHPQTDGQAKCTIQTLEEMLRACVIDFKGSCRCRSTIGWFEVGESALIQPDLVPEAMEKVQLIRDRLNITQSHQKSYADNPKKRVGNVAYELELPKELAAVYPVFHISLLKKCVGDPATIVPLESVAVKDSLTYEEVLVEILDQQSQVLTIHIILRSTFDQYSAASVKIPKTRDSYMSGRGEAVPEVVVETLDRGRGRAQARECARGVASARVRVRGTTLARGDFVEDFQCVDNFCHSGVEGTSHGSQTKLEVYTPGHLIRQCPLQTHSGPQRSYSVTLVRDLVPPDKDRGKDQSGRGCRTSGRGTLAPEGGGKGSTPSLGGHDSQYYVFLGRSKAETFDVMMTCESLVVDRVYRSCLVSLASIEPSPIDYLPMVREFVDVFPTDLPGVSPNRDIDFSIDLEIHCEVFTDHQTLQYIFNHKDLNLSQHRWLELVKDYDITILYYLGKANLVANSLSRKISSMGTLAAFSVEERLLEARSYLVEHIYEHKFDDEMLCLIRDKVLRGEAKEAALDSDVVLRIEGRIYFPKMGLPTTMGGYDFIWVVVDRLTKSSHSILVWVKYTVEKLAELLYRQIVQLYGVPISVVYDQGSLFTSHFWYSLQHGLGTRLDMSTTLYPHTNGFKCLDQNSEILLDLGGNFRPRFQTNSEDPFDVLDFVLFSGVASLAFGMSCRLSDLRFSEGPVS</sequence>
<dbReference type="GO" id="GO:0003677">
    <property type="term" value="F:DNA binding"/>
    <property type="evidence" value="ECO:0007669"/>
    <property type="project" value="UniProtKB-KW"/>
</dbReference>
<protein>
    <recommendedName>
        <fullName evidence="13">Integrase catalytic domain-containing protein</fullName>
    </recommendedName>
</protein>
<evidence type="ECO:0000256" key="3">
    <source>
        <dbReference type="ARBA" id="ARBA00022750"/>
    </source>
</evidence>
<dbReference type="InterPro" id="IPR041577">
    <property type="entry name" value="RT_RNaseH_2"/>
</dbReference>
<dbReference type="GO" id="GO:0006310">
    <property type="term" value="P:DNA recombination"/>
    <property type="evidence" value="ECO:0007669"/>
    <property type="project" value="UniProtKB-KW"/>
</dbReference>
<feature type="compositionally biased region" description="Low complexity" evidence="12">
    <location>
        <begin position="549"/>
        <end position="559"/>
    </location>
</feature>
<dbReference type="InterPro" id="IPR036397">
    <property type="entry name" value="RNaseH_sf"/>
</dbReference>
<keyword evidence="8" id="KW-0808">Transferase</keyword>
<evidence type="ECO:0000256" key="4">
    <source>
        <dbReference type="ARBA" id="ARBA00022801"/>
    </source>
</evidence>
<keyword evidence="15" id="KW-1185">Reference proteome</keyword>
<evidence type="ECO:0000256" key="9">
    <source>
        <dbReference type="ARBA" id="ARBA00023125"/>
    </source>
</evidence>
<evidence type="ECO:0000256" key="7">
    <source>
        <dbReference type="ARBA" id="ARBA00022918"/>
    </source>
</evidence>
<evidence type="ECO:0000256" key="8">
    <source>
        <dbReference type="ARBA" id="ARBA00022932"/>
    </source>
</evidence>
<feature type="compositionally biased region" description="Basic and acidic residues" evidence="12">
    <location>
        <begin position="537"/>
        <end position="548"/>
    </location>
</feature>
<keyword evidence="1" id="KW-0645">Protease</keyword>
<dbReference type="Pfam" id="PF17919">
    <property type="entry name" value="RT_RNaseH_2"/>
    <property type="match status" value="1"/>
</dbReference>
<feature type="domain" description="Integrase catalytic" evidence="13">
    <location>
        <begin position="138"/>
        <end position="342"/>
    </location>
</feature>
<dbReference type="Gene3D" id="1.10.340.70">
    <property type="match status" value="1"/>
</dbReference>
<keyword evidence="5" id="KW-0460">Magnesium</keyword>
<dbReference type="CDD" id="cd09274">
    <property type="entry name" value="RNase_HI_RT_Ty3"/>
    <property type="match status" value="1"/>
</dbReference>
<gene>
    <name evidence="14" type="ORF">MTR67_022479</name>
</gene>
<dbReference type="GO" id="GO:0006508">
    <property type="term" value="P:proteolysis"/>
    <property type="evidence" value="ECO:0007669"/>
    <property type="project" value="UniProtKB-KW"/>
</dbReference>
<keyword evidence="7" id="KW-0695">RNA-directed DNA polymerase</keyword>
<dbReference type="PANTHER" id="PTHR37984:SF5">
    <property type="entry name" value="PROTEIN NYNRIN-LIKE"/>
    <property type="match status" value="1"/>
</dbReference>
<dbReference type="Proteomes" id="UP001234989">
    <property type="component" value="Chromosome 5"/>
</dbReference>
<proteinExistence type="predicted"/>
<dbReference type="GO" id="GO:0003964">
    <property type="term" value="F:RNA-directed DNA polymerase activity"/>
    <property type="evidence" value="ECO:0007669"/>
    <property type="project" value="UniProtKB-KW"/>
</dbReference>
<evidence type="ECO:0000256" key="6">
    <source>
        <dbReference type="ARBA" id="ARBA00022908"/>
    </source>
</evidence>
<accession>A0AAF0TRC0</accession>
<dbReference type="Pfam" id="PF24626">
    <property type="entry name" value="SH3_Tf2-1"/>
    <property type="match status" value="1"/>
</dbReference>
<dbReference type="GO" id="GO:0003887">
    <property type="term" value="F:DNA-directed DNA polymerase activity"/>
    <property type="evidence" value="ECO:0007669"/>
    <property type="project" value="UniProtKB-KW"/>
</dbReference>
<evidence type="ECO:0000256" key="12">
    <source>
        <dbReference type="SAM" id="MobiDB-lite"/>
    </source>
</evidence>
<dbReference type="PROSITE" id="PS50994">
    <property type="entry name" value="INTEGRASE"/>
    <property type="match status" value="2"/>
</dbReference>
<name>A0AAF0TRC0_SOLVR</name>
<dbReference type="GO" id="GO:0046872">
    <property type="term" value="F:metal ion binding"/>
    <property type="evidence" value="ECO:0007669"/>
    <property type="project" value="UniProtKB-KW"/>
</dbReference>
<dbReference type="InterPro" id="IPR043502">
    <property type="entry name" value="DNA/RNA_pol_sf"/>
</dbReference>
<keyword evidence="6" id="KW-0229">DNA integration</keyword>
<evidence type="ECO:0000313" key="14">
    <source>
        <dbReference type="EMBL" id="WMV29094.1"/>
    </source>
</evidence>
<dbReference type="InterPro" id="IPR001584">
    <property type="entry name" value="Integrase_cat-core"/>
</dbReference>
<evidence type="ECO:0000256" key="11">
    <source>
        <dbReference type="ARBA" id="ARBA00023268"/>
    </source>
</evidence>